<dbReference type="Proteomes" id="UP000757435">
    <property type="component" value="Unassembled WGS sequence"/>
</dbReference>
<reference evidence="1" key="2">
    <citation type="journal article" date="2022" name="Microbiol. Resour. Announc.">
        <title>Metagenome Sequencing to Explore Phylogenomics of Terrestrial Cyanobacteria.</title>
        <authorList>
            <person name="Ward R.D."/>
            <person name="Stajich J.E."/>
            <person name="Johansen J.R."/>
            <person name="Huntemann M."/>
            <person name="Clum A."/>
            <person name="Foster B."/>
            <person name="Foster B."/>
            <person name="Roux S."/>
            <person name="Palaniappan K."/>
            <person name="Varghese N."/>
            <person name="Mukherjee S."/>
            <person name="Reddy T.B.K."/>
            <person name="Daum C."/>
            <person name="Copeland A."/>
            <person name="Chen I.A."/>
            <person name="Ivanova N.N."/>
            <person name="Kyrpides N.C."/>
            <person name="Shapiro N."/>
            <person name="Eloe-Fadrosh E.A."/>
            <person name="Pietrasiak N."/>
        </authorList>
    </citation>
    <scope>NUCLEOTIDE SEQUENCE</scope>
    <source>
        <strain evidence="1">UHER 2000/2452</strain>
    </source>
</reference>
<sequence>MSTPQNFSVGLLPGFDRIMLEHRLAGQQPDNLCGPYWVAVLLRSRGITLTPEQVAQMAGSILPTGNPETWLPSGANSRQDYCLALPEATDLREAGTSAQGLMAAVSALSDNAHRFVPLQADWTVDRLETVLQLCQNHSNWNAIPLCNLRTDSLWGASLPVGDAISYLSEEAIMPPPADWNVGHFLVLAGMVKGMRSLGLICDTYPKFGWQGYHLQPFDVLAQALNRGDGYGGGILLFISQSDQEEVELQFKQEGFAIECWDNGSPIV</sequence>
<dbReference type="InterPro" id="IPR049252">
    <property type="entry name" value="DUF6885"/>
</dbReference>
<name>A0A951QF99_9CYAN</name>
<accession>A0A951QF99</accession>
<organism evidence="1 2">
    <name type="scientific">Drouetiella hepatica Uher 2000/2452</name>
    <dbReference type="NCBI Taxonomy" id="904376"/>
    <lineage>
        <taxon>Bacteria</taxon>
        <taxon>Bacillati</taxon>
        <taxon>Cyanobacteriota</taxon>
        <taxon>Cyanophyceae</taxon>
        <taxon>Oculatellales</taxon>
        <taxon>Oculatellaceae</taxon>
        <taxon>Drouetiella</taxon>
    </lineage>
</organism>
<dbReference type="AlphaFoldDB" id="A0A951QF99"/>
<gene>
    <name evidence="1" type="ORF">KME15_22660</name>
</gene>
<evidence type="ECO:0000313" key="1">
    <source>
        <dbReference type="EMBL" id="MBW4661484.1"/>
    </source>
</evidence>
<dbReference type="Pfam" id="PF21819">
    <property type="entry name" value="DUF6885"/>
    <property type="match status" value="1"/>
</dbReference>
<dbReference type="EMBL" id="JAHHHD010000038">
    <property type="protein sequence ID" value="MBW4661484.1"/>
    <property type="molecule type" value="Genomic_DNA"/>
</dbReference>
<reference evidence="1" key="1">
    <citation type="submission" date="2021-05" db="EMBL/GenBank/DDBJ databases">
        <authorList>
            <person name="Pietrasiak N."/>
            <person name="Ward R."/>
            <person name="Stajich J.E."/>
            <person name="Kurbessoian T."/>
        </authorList>
    </citation>
    <scope>NUCLEOTIDE SEQUENCE</scope>
    <source>
        <strain evidence="1">UHER 2000/2452</strain>
    </source>
</reference>
<evidence type="ECO:0000313" key="2">
    <source>
        <dbReference type="Proteomes" id="UP000757435"/>
    </source>
</evidence>
<proteinExistence type="predicted"/>
<protein>
    <submittedName>
        <fullName evidence="1">Uncharacterized protein</fullName>
    </submittedName>
</protein>
<comment type="caution">
    <text evidence="1">The sequence shown here is derived from an EMBL/GenBank/DDBJ whole genome shotgun (WGS) entry which is preliminary data.</text>
</comment>